<dbReference type="EMBL" id="JACHEN010000020">
    <property type="protein sequence ID" value="MBB6217075.1"/>
    <property type="molecule type" value="Genomic_DNA"/>
</dbReference>
<gene>
    <name evidence="1" type="ORF">HNQ80_003181</name>
</gene>
<organism evidence="1 2">
    <name type="scientific">Anaerosolibacter carboniphilus</name>
    <dbReference type="NCBI Taxonomy" id="1417629"/>
    <lineage>
        <taxon>Bacteria</taxon>
        <taxon>Bacillati</taxon>
        <taxon>Bacillota</taxon>
        <taxon>Clostridia</taxon>
        <taxon>Peptostreptococcales</taxon>
        <taxon>Thermotaleaceae</taxon>
        <taxon>Anaerosolibacter</taxon>
    </lineage>
</organism>
<reference evidence="1 2" key="1">
    <citation type="submission" date="2020-08" db="EMBL/GenBank/DDBJ databases">
        <title>Genomic Encyclopedia of Type Strains, Phase IV (KMG-IV): sequencing the most valuable type-strain genomes for metagenomic binning, comparative biology and taxonomic classification.</title>
        <authorList>
            <person name="Goeker M."/>
        </authorList>
    </citation>
    <scope>NUCLEOTIDE SEQUENCE [LARGE SCALE GENOMIC DNA]</scope>
    <source>
        <strain evidence="1 2">DSM 103526</strain>
    </source>
</reference>
<evidence type="ECO:0000313" key="1">
    <source>
        <dbReference type="EMBL" id="MBB6217075.1"/>
    </source>
</evidence>
<evidence type="ECO:0000313" key="2">
    <source>
        <dbReference type="Proteomes" id="UP000579281"/>
    </source>
</evidence>
<comment type="caution">
    <text evidence="1">The sequence shown here is derived from an EMBL/GenBank/DDBJ whole genome shotgun (WGS) entry which is preliminary data.</text>
</comment>
<protein>
    <submittedName>
        <fullName evidence="1">UDP-N-acetylmuramoyl-L-alanyl-D-glutamate--2, 6-diaminopimelate ligase</fullName>
        <ecNumber evidence="1">6.3.2.13</ecNumber>
    </submittedName>
</protein>
<keyword evidence="2" id="KW-1185">Reference proteome</keyword>
<proteinExistence type="predicted"/>
<keyword evidence="1" id="KW-0436">Ligase</keyword>
<dbReference type="EC" id="6.3.2.13" evidence="1"/>
<dbReference type="Proteomes" id="UP000579281">
    <property type="component" value="Unassembled WGS sequence"/>
</dbReference>
<sequence length="255" mass="28613">MIDERSLTGGIMESNDMKRYTLENIKLIGMMGVNEDKKISTLLNHLFMSAGKKVAFIDLADSSNHSLRMEELLYSHMNISDGELEYAVAHLPYQALCHNDLLNISLDSVIHTFIGESSKNERHRVNEVFKNLSSKGLAIINVDDEAHLDFVRYLEDKLIITYGLSPRATITASSIEAASNLHFTCCIQRGITTRSGLEIDPMEFPVFIPNFGKEDVHYALAAIGVGLICGVSLEKIMEAFQVHEQTTKKIKYESR</sequence>
<dbReference type="InterPro" id="IPR036565">
    <property type="entry name" value="Mur-like_cat_sf"/>
</dbReference>
<dbReference type="GO" id="GO:0008765">
    <property type="term" value="F:UDP-N-acetylmuramoylalanyl-D-glutamate-2,6-diaminopimelate ligase activity"/>
    <property type="evidence" value="ECO:0007669"/>
    <property type="project" value="UniProtKB-EC"/>
</dbReference>
<accession>A0A841L425</accession>
<dbReference type="Gene3D" id="3.40.1190.10">
    <property type="entry name" value="Mur-like, catalytic domain"/>
    <property type="match status" value="1"/>
</dbReference>
<dbReference type="AlphaFoldDB" id="A0A841L425"/>
<name>A0A841L425_9FIRM</name>
<dbReference type="GO" id="GO:0005524">
    <property type="term" value="F:ATP binding"/>
    <property type="evidence" value="ECO:0007669"/>
    <property type="project" value="InterPro"/>
</dbReference>
<dbReference type="SUPFAM" id="SSF53623">
    <property type="entry name" value="MurD-like peptide ligases, catalytic domain"/>
    <property type="match status" value="1"/>
</dbReference>
<dbReference type="RefSeq" id="WP_184311591.1">
    <property type="nucleotide sequence ID" value="NZ_JACHEN010000020.1"/>
</dbReference>